<dbReference type="PANTHER" id="PTHR48081">
    <property type="entry name" value="AB HYDROLASE SUPERFAMILY PROTEIN C4A8.06C"/>
    <property type="match status" value="1"/>
</dbReference>
<dbReference type="GO" id="GO:0016787">
    <property type="term" value="F:hydrolase activity"/>
    <property type="evidence" value="ECO:0007669"/>
    <property type="project" value="UniProtKB-KW"/>
</dbReference>
<dbReference type="InterPro" id="IPR050300">
    <property type="entry name" value="GDXG_lipolytic_enzyme"/>
</dbReference>
<feature type="domain" description="Alpha/beta hydrolase fold-3" evidence="3">
    <location>
        <begin position="79"/>
        <end position="284"/>
    </location>
</feature>
<keyword evidence="1" id="KW-0378">Hydrolase</keyword>
<organism evidence="4 5">
    <name type="scientific">Kineococcus rhizosphaerae</name>
    <dbReference type="NCBI Taxonomy" id="559628"/>
    <lineage>
        <taxon>Bacteria</taxon>
        <taxon>Bacillati</taxon>
        <taxon>Actinomycetota</taxon>
        <taxon>Actinomycetes</taxon>
        <taxon>Kineosporiales</taxon>
        <taxon>Kineosporiaceae</taxon>
        <taxon>Kineococcus</taxon>
    </lineage>
</organism>
<evidence type="ECO:0000259" key="3">
    <source>
        <dbReference type="Pfam" id="PF07859"/>
    </source>
</evidence>
<feature type="region of interest" description="Disordered" evidence="2">
    <location>
        <begin position="307"/>
        <end position="330"/>
    </location>
</feature>
<evidence type="ECO:0000256" key="1">
    <source>
        <dbReference type="ARBA" id="ARBA00022801"/>
    </source>
</evidence>
<dbReference type="InterPro" id="IPR013094">
    <property type="entry name" value="AB_hydrolase_3"/>
</dbReference>
<dbReference type="PANTHER" id="PTHR48081:SF8">
    <property type="entry name" value="ALPHA_BETA HYDROLASE FOLD-3 DOMAIN-CONTAINING PROTEIN-RELATED"/>
    <property type="match status" value="1"/>
</dbReference>
<dbReference type="AlphaFoldDB" id="A0A2T0R4X0"/>
<dbReference type="Pfam" id="PF07859">
    <property type="entry name" value="Abhydrolase_3"/>
    <property type="match status" value="1"/>
</dbReference>
<evidence type="ECO:0000313" key="4">
    <source>
        <dbReference type="EMBL" id="PRY15808.1"/>
    </source>
</evidence>
<reference evidence="4 5" key="1">
    <citation type="submission" date="2018-03" db="EMBL/GenBank/DDBJ databases">
        <title>Genomic Encyclopedia of Archaeal and Bacterial Type Strains, Phase II (KMG-II): from individual species to whole genera.</title>
        <authorList>
            <person name="Goeker M."/>
        </authorList>
    </citation>
    <scope>NUCLEOTIDE SEQUENCE [LARGE SCALE GENOMIC DNA]</scope>
    <source>
        <strain evidence="4 5">DSM 19711</strain>
    </source>
</reference>
<accession>A0A2T0R4X0</accession>
<keyword evidence="5" id="KW-1185">Reference proteome</keyword>
<sequence length="330" mass="35512">MSPCQGASMTRRPLNPLFWTLAQIGSRVRSSAPAGVEDPPLQLPDPTTLRVPTRHGDVDVLVQRPAQPQSWTSKHPPVVVHLHGGGFVNRNPAQDRHIARHLAAHLGAVVLLPDYDTAPTVHYPVAEEEAVDVVDWATAAGEEHGWDGQRLVLSGVSAGAKLSLNTCQQLHQAGRPRPLAAVLVVPVTDAVRTDRTSPTARPAISPLVQRFVGWAYFPDTARRREPLASPRLDPSLSEAMPPTLVLTAEHDTLATEGGELADVLRAGDVEVVHHQYPGVDHGFIGDDTALATVRDALERMVTFFRPHLGEPDAGENTTTRQTPPAAASDS</sequence>
<dbReference type="Gene3D" id="3.40.50.1820">
    <property type="entry name" value="alpha/beta hydrolase"/>
    <property type="match status" value="1"/>
</dbReference>
<gene>
    <name evidence="4" type="ORF">CLV37_10417</name>
</gene>
<evidence type="ECO:0000313" key="5">
    <source>
        <dbReference type="Proteomes" id="UP000238083"/>
    </source>
</evidence>
<name>A0A2T0R4X0_9ACTN</name>
<dbReference type="SUPFAM" id="SSF53474">
    <property type="entry name" value="alpha/beta-Hydrolases"/>
    <property type="match status" value="1"/>
</dbReference>
<proteinExistence type="predicted"/>
<dbReference type="EMBL" id="PVZF01000004">
    <property type="protein sequence ID" value="PRY15808.1"/>
    <property type="molecule type" value="Genomic_DNA"/>
</dbReference>
<comment type="caution">
    <text evidence="4">The sequence shown here is derived from an EMBL/GenBank/DDBJ whole genome shotgun (WGS) entry which is preliminary data.</text>
</comment>
<protein>
    <submittedName>
        <fullName evidence="4">Acetyl esterase</fullName>
    </submittedName>
</protein>
<evidence type="ECO:0000256" key="2">
    <source>
        <dbReference type="SAM" id="MobiDB-lite"/>
    </source>
</evidence>
<dbReference type="InterPro" id="IPR029058">
    <property type="entry name" value="AB_hydrolase_fold"/>
</dbReference>
<dbReference type="Proteomes" id="UP000238083">
    <property type="component" value="Unassembled WGS sequence"/>
</dbReference>